<keyword evidence="3 4" id="KW-0546">Nucleotide metabolism</keyword>
<dbReference type="GeneID" id="99725863"/>
<evidence type="ECO:0000256" key="1">
    <source>
        <dbReference type="ARBA" id="ARBA00001968"/>
    </source>
</evidence>
<dbReference type="InterPro" id="IPR029001">
    <property type="entry name" value="ITPase-like_fam"/>
</dbReference>
<reference evidence="5 7" key="1">
    <citation type="submission" date="2015-04" db="EMBL/GenBank/DDBJ databases">
        <title>Genome sequence of Kerstersia gyiorum CG1.</title>
        <authorList>
            <person name="Greninger A.L."/>
            <person name="Kozyreva V."/>
            <person name="Chaturvedi V."/>
        </authorList>
    </citation>
    <scope>NUCLEOTIDE SEQUENCE [LARGE SCALE GENOMIC DNA]</scope>
    <source>
        <strain evidence="5 7">CG1</strain>
    </source>
</reference>
<dbReference type="EMBL" id="LBNE01000012">
    <property type="protein sequence ID" value="KKO70751.1"/>
    <property type="molecule type" value="Genomic_DNA"/>
</dbReference>
<comment type="catalytic activity">
    <reaction evidence="4">
        <text>dTTP + H2O = dTMP + diphosphate + H(+)</text>
        <dbReference type="Rhea" id="RHEA:28534"/>
        <dbReference type="ChEBI" id="CHEBI:15377"/>
        <dbReference type="ChEBI" id="CHEBI:15378"/>
        <dbReference type="ChEBI" id="CHEBI:33019"/>
        <dbReference type="ChEBI" id="CHEBI:37568"/>
        <dbReference type="ChEBI" id="CHEBI:63528"/>
        <dbReference type="EC" id="3.6.1.9"/>
    </reaction>
</comment>
<dbReference type="RefSeq" id="WP_068373935.1">
    <property type="nucleotide sequence ID" value="NZ_CBCSEB010000006.1"/>
</dbReference>
<reference evidence="6 8" key="2">
    <citation type="submission" date="2019-02" db="EMBL/GenBank/DDBJ databases">
        <title>Genomic Encyclopedia of Type Strains, Phase IV (KMG-IV): sequencing the most valuable type-strain genomes for metagenomic binning, comparative biology and taxonomic classification.</title>
        <authorList>
            <person name="Goeker M."/>
        </authorList>
    </citation>
    <scope>NUCLEOTIDE SEQUENCE [LARGE SCALE GENOMIC DNA]</scope>
    <source>
        <strain evidence="6 8">DSM 16618</strain>
    </source>
</reference>
<feature type="site" description="Important for substrate specificity" evidence="4">
    <location>
        <position position="87"/>
    </location>
</feature>
<dbReference type="NCBIfam" id="TIGR00172">
    <property type="entry name" value="maf"/>
    <property type="match status" value="1"/>
</dbReference>
<comment type="caution">
    <text evidence="5">The sequence shown here is derived from an EMBL/GenBank/DDBJ whole genome shotgun (WGS) entry which is preliminary data.</text>
</comment>
<sequence length="209" mass="22644">MTATPSASRLPLYLASASPRRAELLGQIGLAHSVLRVPSPPGEDEPRLANESAREYARRTTLEKTRRAVDWVQQQSLPPGLILCADTSVALGEEILGKPADADDAARILHRLSGTRHEVRTWVALYDPANGQTHERESVSLVWMKSLSDTEIQAYCRSGEPQGKAGAYGIQGLASVFIERLDGSYSGVMGLPLHETAELLRLTGHPVLG</sequence>
<comment type="similarity">
    <text evidence="4">Belongs to the Maf family. YhdE subfamily.</text>
</comment>
<comment type="caution">
    <text evidence="4">Lacks conserved residue(s) required for the propagation of feature annotation.</text>
</comment>
<dbReference type="HAMAP" id="MF_00528">
    <property type="entry name" value="Maf"/>
    <property type="match status" value="1"/>
</dbReference>
<keyword evidence="4" id="KW-0963">Cytoplasm</keyword>
<evidence type="ECO:0000313" key="5">
    <source>
        <dbReference type="EMBL" id="KKO70751.1"/>
    </source>
</evidence>
<evidence type="ECO:0000256" key="3">
    <source>
        <dbReference type="ARBA" id="ARBA00023080"/>
    </source>
</evidence>
<comment type="function">
    <text evidence="4">Nucleoside triphosphate pyrophosphatase that hydrolyzes dTTP and UTP. May have a dual role in cell division arrest and in preventing the incorporation of modified nucleotides into cellular nucleic acids.</text>
</comment>
<dbReference type="CDD" id="cd00555">
    <property type="entry name" value="Maf"/>
    <property type="match status" value="1"/>
</dbReference>
<dbReference type="Gene3D" id="3.90.950.10">
    <property type="match status" value="1"/>
</dbReference>
<feature type="active site" description="Proton acceptor" evidence="4">
    <location>
        <position position="86"/>
    </location>
</feature>
<dbReference type="GO" id="GO:0009117">
    <property type="term" value="P:nucleotide metabolic process"/>
    <property type="evidence" value="ECO:0007669"/>
    <property type="project" value="UniProtKB-KW"/>
</dbReference>
<dbReference type="STRING" id="206506.AAV32_14725"/>
<proteinExistence type="inferred from homology"/>
<feature type="site" description="Important for substrate specificity" evidence="4">
    <location>
        <position position="171"/>
    </location>
</feature>
<dbReference type="PANTHER" id="PTHR43213:SF5">
    <property type="entry name" value="BIFUNCTIONAL DTTP_UTP PYROPHOSPHATASE_METHYLTRANSFERASE PROTEIN-RELATED"/>
    <property type="match status" value="1"/>
</dbReference>
<dbReference type="InterPro" id="IPR003697">
    <property type="entry name" value="Maf-like"/>
</dbReference>
<evidence type="ECO:0000256" key="4">
    <source>
        <dbReference type="HAMAP-Rule" id="MF_00528"/>
    </source>
</evidence>
<organism evidence="5 7">
    <name type="scientific">Kerstersia gyiorum</name>
    <dbReference type="NCBI Taxonomy" id="206506"/>
    <lineage>
        <taxon>Bacteria</taxon>
        <taxon>Pseudomonadati</taxon>
        <taxon>Pseudomonadota</taxon>
        <taxon>Betaproteobacteria</taxon>
        <taxon>Burkholderiales</taxon>
        <taxon>Alcaligenaceae</taxon>
        <taxon>Kerstersia</taxon>
    </lineage>
</organism>
<accession>A0A171KPD4</accession>
<name>A0A171KPD4_9BURK</name>
<dbReference type="GO" id="GO:0047429">
    <property type="term" value="F:nucleoside triphosphate diphosphatase activity"/>
    <property type="evidence" value="ECO:0007669"/>
    <property type="project" value="UniProtKB-EC"/>
</dbReference>
<evidence type="ECO:0000313" key="6">
    <source>
        <dbReference type="EMBL" id="RZS69456.1"/>
    </source>
</evidence>
<gene>
    <name evidence="5" type="ORF">AAV32_14725</name>
    <name evidence="6" type="ORF">EV679_2051</name>
</gene>
<comment type="catalytic activity">
    <reaction evidence="4">
        <text>UTP + H2O = UMP + diphosphate + H(+)</text>
        <dbReference type="Rhea" id="RHEA:29395"/>
        <dbReference type="ChEBI" id="CHEBI:15377"/>
        <dbReference type="ChEBI" id="CHEBI:15378"/>
        <dbReference type="ChEBI" id="CHEBI:33019"/>
        <dbReference type="ChEBI" id="CHEBI:46398"/>
        <dbReference type="ChEBI" id="CHEBI:57865"/>
        <dbReference type="EC" id="3.6.1.9"/>
    </reaction>
</comment>
<feature type="site" description="Important for substrate specificity" evidence="4">
    <location>
        <position position="20"/>
    </location>
</feature>
<evidence type="ECO:0000313" key="7">
    <source>
        <dbReference type="Proteomes" id="UP000078084"/>
    </source>
</evidence>
<dbReference type="EMBL" id="SGWZ01000003">
    <property type="protein sequence ID" value="RZS69456.1"/>
    <property type="molecule type" value="Genomic_DNA"/>
</dbReference>
<comment type="subcellular location">
    <subcellularLocation>
        <location evidence="4">Cytoplasm</location>
    </subcellularLocation>
</comment>
<dbReference type="EC" id="3.6.1.9" evidence="4"/>
<dbReference type="AlphaFoldDB" id="A0A171KPD4"/>
<comment type="cofactor">
    <cofactor evidence="1 4">
        <name>a divalent metal cation</name>
        <dbReference type="ChEBI" id="CHEBI:60240"/>
    </cofactor>
</comment>
<dbReference type="PANTHER" id="PTHR43213">
    <property type="entry name" value="BIFUNCTIONAL DTTP/UTP PYROPHOSPHATASE/METHYLTRANSFERASE PROTEIN-RELATED"/>
    <property type="match status" value="1"/>
</dbReference>
<keyword evidence="2 4" id="KW-0378">Hydrolase</keyword>
<dbReference type="GO" id="GO:0005737">
    <property type="term" value="C:cytoplasm"/>
    <property type="evidence" value="ECO:0007669"/>
    <property type="project" value="UniProtKB-SubCell"/>
</dbReference>
<dbReference type="Pfam" id="PF02545">
    <property type="entry name" value="Maf"/>
    <property type="match status" value="1"/>
</dbReference>
<keyword evidence="7" id="KW-1185">Reference proteome</keyword>
<dbReference type="SUPFAM" id="SSF52972">
    <property type="entry name" value="ITPase-like"/>
    <property type="match status" value="1"/>
</dbReference>
<dbReference type="Proteomes" id="UP000078084">
    <property type="component" value="Unassembled WGS sequence"/>
</dbReference>
<evidence type="ECO:0000256" key="2">
    <source>
        <dbReference type="ARBA" id="ARBA00022801"/>
    </source>
</evidence>
<dbReference type="PIRSF" id="PIRSF006305">
    <property type="entry name" value="Maf"/>
    <property type="match status" value="1"/>
</dbReference>
<protein>
    <recommendedName>
        <fullName evidence="4">dTTP/UTP pyrophosphatase</fullName>
        <shortName evidence="4">dTTPase/UTPase</shortName>
        <ecNumber evidence="4">3.6.1.9</ecNumber>
    </recommendedName>
    <alternativeName>
        <fullName evidence="4">Nucleoside triphosphate pyrophosphatase</fullName>
    </alternativeName>
    <alternativeName>
        <fullName evidence="4">Nucleotide pyrophosphatase</fullName>
        <shortName evidence="4">Nucleotide PPase</shortName>
    </alternativeName>
</protein>
<dbReference type="PATRIC" id="fig|206506.3.peg.3138"/>
<dbReference type="Proteomes" id="UP000292039">
    <property type="component" value="Unassembled WGS sequence"/>
</dbReference>
<evidence type="ECO:0000313" key="8">
    <source>
        <dbReference type="Proteomes" id="UP000292039"/>
    </source>
</evidence>